<accession>A9WR37</accession>
<dbReference type="HOGENOM" id="CLU_213427_3_0_11"/>
<dbReference type="KEGG" id="rsa:RSal33209_0010"/>
<sequence length="39" mass="4429">MKKLIVIAAAIAGAVFLRKKMQVSKQQKNVWNQETDKVD</sequence>
<dbReference type="AlphaFoldDB" id="A9WR37"/>
<protein>
    <submittedName>
        <fullName evidence="1">Uncharacterized protein</fullName>
    </submittedName>
</protein>
<name>A9WR37_RENSM</name>
<dbReference type="Proteomes" id="UP000002007">
    <property type="component" value="Chromosome"/>
</dbReference>
<organism evidence="1 2">
    <name type="scientific">Renibacterium salmoninarum (strain ATCC 33209 / DSM 20767 / JCM 11484 / NBRC 15589 / NCIMB 2235)</name>
    <dbReference type="NCBI Taxonomy" id="288705"/>
    <lineage>
        <taxon>Bacteria</taxon>
        <taxon>Bacillati</taxon>
        <taxon>Actinomycetota</taxon>
        <taxon>Actinomycetes</taxon>
        <taxon>Micrococcales</taxon>
        <taxon>Micrococcaceae</taxon>
        <taxon>Renibacterium</taxon>
    </lineage>
</organism>
<reference evidence="2" key="1">
    <citation type="journal article" date="2008" name="J. Bacteriol.">
        <title>Genome sequence of the fish pathogen Renibacterium salmoninarum suggests reductive evolution away from an environmental Arthrobacter ancestor.</title>
        <authorList>
            <person name="Wiens G.D."/>
            <person name="Rockey D.D."/>
            <person name="Wu Z."/>
            <person name="Chang J."/>
            <person name="Levy R."/>
            <person name="Crane S."/>
            <person name="Chen D.S."/>
            <person name="Capri G.R."/>
            <person name="Burnett J.R."/>
            <person name="Sudheesh P.S."/>
            <person name="Schipma M.J."/>
            <person name="Burd H."/>
            <person name="Bhattacharyya A."/>
            <person name="Rhodes L.D."/>
            <person name="Kaul R."/>
            <person name="Strom M.S."/>
        </authorList>
    </citation>
    <scope>NUCLEOTIDE SEQUENCE [LARGE SCALE GENOMIC DNA]</scope>
    <source>
        <strain evidence="2">ATCC 33209 / DSM 20767 / JCM 11484 / NBRC 15589 / NCIMB 2235</strain>
    </source>
</reference>
<dbReference type="STRING" id="288705.RSal33209_0010"/>
<dbReference type="InterPro" id="IPR047990">
    <property type="entry name" value="DLW39-like"/>
</dbReference>
<dbReference type="RefSeq" id="WP_012243477.1">
    <property type="nucleotide sequence ID" value="NC_010168.1"/>
</dbReference>
<keyword evidence="2" id="KW-1185">Reference proteome</keyword>
<evidence type="ECO:0000313" key="2">
    <source>
        <dbReference type="Proteomes" id="UP000002007"/>
    </source>
</evidence>
<dbReference type="NCBIfam" id="NF038356">
    <property type="entry name" value="actino_DLW39"/>
    <property type="match status" value="1"/>
</dbReference>
<proteinExistence type="predicted"/>
<dbReference type="EMBL" id="CP000910">
    <property type="protein sequence ID" value="ABY21769.1"/>
    <property type="molecule type" value="Genomic_DNA"/>
</dbReference>
<evidence type="ECO:0000313" key="1">
    <source>
        <dbReference type="EMBL" id="ABY21769.1"/>
    </source>
</evidence>
<gene>
    <name evidence="1" type="ordered locus">RSal33209_0010</name>
</gene>